<gene>
    <name evidence="1" type="ORF">DKY63_03585</name>
</gene>
<evidence type="ECO:0000313" key="1">
    <source>
        <dbReference type="EMBL" id="AWY39043.1"/>
    </source>
</evidence>
<dbReference type="Proteomes" id="UP000250299">
    <property type="component" value="Chromosome"/>
</dbReference>
<sequence length="62" mass="6541">MAGQNLAYTPNKTPSHAQLIVLTATSNHASFNLANALSPWFGGSVISDFDAAVDESFGMVTR</sequence>
<organism evidence="1 2">
    <name type="scientific">Pseudomonas putida</name>
    <name type="common">Arthrobacter siderocapsulatus</name>
    <dbReference type="NCBI Taxonomy" id="303"/>
    <lineage>
        <taxon>Bacteria</taxon>
        <taxon>Pseudomonadati</taxon>
        <taxon>Pseudomonadota</taxon>
        <taxon>Gammaproteobacteria</taxon>
        <taxon>Pseudomonadales</taxon>
        <taxon>Pseudomonadaceae</taxon>
        <taxon>Pseudomonas</taxon>
    </lineage>
</organism>
<dbReference type="AlphaFoldDB" id="A0A2Z4RD22"/>
<name>A0A2Z4RD22_PSEPU</name>
<dbReference type="EMBL" id="CP029693">
    <property type="protein sequence ID" value="AWY39043.1"/>
    <property type="molecule type" value="Genomic_DNA"/>
</dbReference>
<reference evidence="1 2" key="1">
    <citation type="submission" date="2018-05" db="EMBL/GenBank/DDBJ databases">
        <title>Whole genome sequence of Pseudomonas putida JBC17.</title>
        <authorList>
            <person name="Lee Y.H."/>
            <person name="David K."/>
        </authorList>
    </citation>
    <scope>NUCLEOTIDE SEQUENCE [LARGE SCALE GENOMIC DNA]</scope>
    <source>
        <strain evidence="1 2">JBC17</strain>
    </source>
</reference>
<protein>
    <submittedName>
        <fullName evidence="1">Uncharacterized protein</fullName>
    </submittedName>
</protein>
<proteinExistence type="predicted"/>
<accession>A0A2Z4RD22</accession>
<evidence type="ECO:0000313" key="2">
    <source>
        <dbReference type="Proteomes" id="UP000250299"/>
    </source>
</evidence>